<name>A0A543L255_9BURK</name>
<evidence type="ECO:0000313" key="2">
    <source>
        <dbReference type="EMBL" id="TQN01415.1"/>
    </source>
</evidence>
<proteinExistence type="predicted"/>
<feature type="compositionally biased region" description="Basic and acidic residues" evidence="1">
    <location>
        <begin position="50"/>
        <end position="60"/>
    </location>
</feature>
<accession>A0A543L255</accession>
<dbReference type="RefSeq" id="WP_170207413.1">
    <property type="nucleotide sequence ID" value="NZ_VFPV01000003.1"/>
</dbReference>
<evidence type="ECO:0000256" key="1">
    <source>
        <dbReference type="SAM" id="MobiDB-lite"/>
    </source>
</evidence>
<organism evidence="2 3">
    <name type="scientific">Acidovorax temperans</name>
    <dbReference type="NCBI Taxonomy" id="80878"/>
    <lineage>
        <taxon>Bacteria</taxon>
        <taxon>Pseudomonadati</taxon>
        <taxon>Pseudomonadota</taxon>
        <taxon>Betaproteobacteria</taxon>
        <taxon>Burkholderiales</taxon>
        <taxon>Comamonadaceae</taxon>
        <taxon>Acidovorax</taxon>
    </lineage>
</organism>
<evidence type="ECO:0000313" key="3">
    <source>
        <dbReference type="Proteomes" id="UP000316993"/>
    </source>
</evidence>
<reference evidence="2 3" key="1">
    <citation type="submission" date="2019-06" db="EMBL/GenBank/DDBJ databases">
        <title>Genomic Encyclopedia of Archaeal and Bacterial Type Strains, Phase II (KMG-II): from individual species to whole genera.</title>
        <authorList>
            <person name="Goeker M."/>
        </authorList>
    </citation>
    <scope>NUCLEOTIDE SEQUENCE [LARGE SCALE GENOMIC DNA]</scope>
    <source>
        <strain evidence="2 3">DSM 7270</strain>
    </source>
</reference>
<dbReference type="Proteomes" id="UP000316993">
    <property type="component" value="Unassembled WGS sequence"/>
</dbReference>
<feature type="region of interest" description="Disordered" evidence="1">
    <location>
        <begin position="50"/>
        <end position="78"/>
    </location>
</feature>
<dbReference type="AlphaFoldDB" id="A0A543L255"/>
<gene>
    <name evidence="2" type="ORF">BDD18_3382</name>
</gene>
<sequence length="78" mass="8451">MSNVANSSNFDPAQAALAALSRAGLRAAEEARRANTCMVVEEDGKVLHESPQEYLRKRSEQPLLSSTKPSVHDTLDAL</sequence>
<comment type="caution">
    <text evidence="2">The sequence shown here is derived from an EMBL/GenBank/DDBJ whole genome shotgun (WGS) entry which is preliminary data.</text>
</comment>
<dbReference type="EMBL" id="VFPV01000003">
    <property type="protein sequence ID" value="TQN01415.1"/>
    <property type="molecule type" value="Genomic_DNA"/>
</dbReference>
<protein>
    <submittedName>
        <fullName evidence="2">Uncharacterized protein</fullName>
    </submittedName>
</protein>